<keyword evidence="2" id="KW-0732">Signal</keyword>
<dbReference type="AlphaFoldDB" id="A0A7Y6B3K3"/>
<evidence type="ECO:0000313" key="3">
    <source>
        <dbReference type="EMBL" id="NUU46797.1"/>
    </source>
</evidence>
<reference evidence="3 4" key="1">
    <citation type="submission" date="2020-05" db="EMBL/GenBank/DDBJ databases">
        <title>Genome Sequencing of Type Strains.</title>
        <authorList>
            <person name="Lemaire J.F."/>
            <person name="Inderbitzin P."/>
            <person name="Gregorio O.A."/>
            <person name="Collins S.B."/>
            <person name="Wespe N."/>
            <person name="Knight-Connoni V."/>
        </authorList>
    </citation>
    <scope>NUCLEOTIDE SEQUENCE [LARGE SCALE GENOMIC DNA]</scope>
    <source>
        <strain evidence="3 4">DSM 100049</strain>
    </source>
</reference>
<accession>A0A7Y6B3K3</accession>
<dbReference type="Proteomes" id="UP000536441">
    <property type="component" value="Unassembled WGS sequence"/>
</dbReference>
<organism evidence="3 4">
    <name type="scientific">Sphingomonas zeae</name>
    <dbReference type="NCBI Taxonomy" id="1646122"/>
    <lineage>
        <taxon>Bacteria</taxon>
        <taxon>Pseudomonadati</taxon>
        <taxon>Pseudomonadota</taxon>
        <taxon>Alphaproteobacteria</taxon>
        <taxon>Sphingomonadales</taxon>
        <taxon>Sphingomonadaceae</taxon>
        <taxon>Sphingomonas</taxon>
    </lineage>
</organism>
<protein>
    <submittedName>
        <fullName evidence="3">Uncharacterized protein</fullName>
    </submittedName>
</protein>
<dbReference type="RefSeq" id="WP_183988970.1">
    <property type="nucleotide sequence ID" value="NZ_CBCRYR010000005.1"/>
</dbReference>
<feature type="region of interest" description="Disordered" evidence="1">
    <location>
        <begin position="24"/>
        <end position="49"/>
    </location>
</feature>
<evidence type="ECO:0000313" key="4">
    <source>
        <dbReference type="Proteomes" id="UP000536441"/>
    </source>
</evidence>
<evidence type="ECO:0000256" key="2">
    <source>
        <dbReference type="SAM" id="SignalP"/>
    </source>
</evidence>
<feature type="signal peptide" evidence="2">
    <location>
        <begin position="1"/>
        <end position="20"/>
    </location>
</feature>
<feature type="chain" id="PRO_5031002051" evidence="2">
    <location>
        <begin position="21"/>
        <end position="49"/>
    </location>
</feature>
<gene>
    <name evidence="3" type="ORF">HP438_07405</name>
</gene>
<keyword evidence="4" id="KW-1185">Reference proteome</keyword>
<proteinExistence type="predicted"/>
<evidence type="ECO:0000256" key="1">
    <source>
        <dbReference type="SAM" id="MobiDB-lite"/>
    </source>
</evidence>
<sequence>MKRLAIAMGGGVAMALIAVATHPASDRTREVTRSPLAPHIVSAPRAVPQ</sequence>
<dbReference type="EMBL" id="JABMCH010000061">
    <property type="protein sequence ID" value="NUU46797.1"/>
    <property type="molecule type" value="Genomic_DNA"/>
</dbReference>
<comment type="caution">
    <text evidence="3">The sequence shown here is derived from an EMBL/GenBank/DDBJ whole genome shotgun (WGS) entry which is preliminary data.</text>
</comment>
<name>A0A7Y6B3K3_9SPHN</name>